<protein>
    <recommendedName>
        <fullName evidence="1">Outer membrane protein beta-barrel domain-containing protein</fullName>
    </recommendedName>
</protein>
<comment type="caution">
    <text evidence="2">The sequence shown here is derived from an EMBL/GenBank/DDBJ whole genome shotgun (WGS) entry which is preliminary data.</text>
</comment>
<organism evidence="2 3">
    <name type="scientific">Geofilum rubicundum JCM 15548</name>
    <dbReference type="NCBI Taxonomy" id="1236989"/>
    <lineage>
        <taxon>Bacteria</taxon>
        <taxon>Pseudomonadati</taxon>
        <taxon>Bacteroidota</taxon>
        <taxon>Bacteroidia</taxon>
        <taxon>Marinilabiliales</taxon>
        <taxon>Marinilabiliaceae</taxon>
        <taxon>Geofilum</taxon>
    </lineage>
</organism>
<accession>A0A0E9LVL2</accession>
<keyword evidence="3" id="KW-1185">Reference proteome</keyword>
<dbReference type="Pfam" id="PF13568">
    <property type="entry name" value="OMP_b-brl_2"/>
    <property type="match status" value="1"/>
</dbReference>
<name>A0A0E9LVL2_9BACT</name>
<feature type="domain" description="Outer membrane protein beta-barrel" evidence="1">
    <location>
        <begin position="10"/>
        <end position="91"/>
    </location>
</feature>
<reference evidence="2 3" key="1">
    <citation type="journal article" date="2015" name="Microbes Environ.">
        <title>Distribution and evolution of nitrogen fixation genes in the phylum bacteroidetes.</title>
        <authorList>
            <person name="Inoue J."/>
            <person name="Oshima K."/>
            <person name="Suda W."/>
            <person name="Sakamoto M."/>
            <person name="Iino T."/>
            <person name="Noda S."/>
            <person name="Hongoh Y."/>
            <person name="Hattori M."/>
            <person name="Ohkuma M."/>
        </authorList>
    </citation>
    <scope>NUCLEOTIDE SEQUENCE [LARGE SCALE GENOMIC DNA]</scope>
    <source>
        <strain evidence="2">JCM 15548</strain>
    </source>
</reference>
<evidence type="ECO:0000313" key="3">
    <source>
        <dbReference type="Proteomes" id="UP000032900"/>
    </source>
</evidence>
<dbReference type="STRING" id="1236989.JCM15548_11468"/>
<proteinExistence type="predicted"/>
<dbReference type="EMBL" id="BAZW01000008">
    <property type="protein sequence ID" value="GAO29294.1"/>
    <property type="molecule type" value="Genomic_DNA"/>
</dbReference>
<evidence type="ECO:0000259" key="1">
    <source>
        <dbReference type="Pfam" id="PF13568"/>
    </source>
</evidence>
<evidence type="ECO:0000313" key="2">
    <source>
        <dbReference type="EMBL" id="GAO29294.1"/>
    </source>
</evidence>
<dbReference type="AlphaFoldDB" id="A0A0E9LVL2"/>
<sequence>MYSMQGNKNTSLNYINIPLIFQYMYDNGFRLQAGPQLGFLVKAESEIANNQVDVKDQFESIDLALGVGMSYVNPATNFGMDLRYNHGLSNISKIDGTSVYNRGFQVGVFYLFNHN</sequence>
<dbReference type="InterPro" id="IPR025665">
    <property type="entry name" value="Beta-barrel_OMP_2"/>
</dbReference>
<gene>
    <name evidence="2" type="ORF">JCM15548_11468</name>
</gene>
<dbReference type="Proteomes" id="UP000032900">
    <property type="component" value="Unassembled WGS sequence"/>
</dbReference>